<comment type="caution">
    <text evidence="1">The sequence shown here is derived from an EMBL/GenBank/DDBJ whole genome shotgun (WGS) entry which is preliminary data.</text>
</comment>
<dbReference type="InterPro" id="IPR013320">
    <property type="entry name" value="ConA-like_dom_sf"/>
</dbReference>
<gene>
    <name evidence="1" type="ORF">LX66_4639</name>
</gene>
<dbReference type="GO" id="GO:0004553">
    <property type="term" value="F:hydrolase activity, hydrolyzing O-glycosyl compounds"/>
    <property type="evidence" value="ECO:0007669"/>
    <property type="project" value="UniProtKB-ARBA"/>
</dbReference>
<protein>
    <recommendedName>
        <fullName evidence="3">3-keto-disaccharide hydrolase domain-containing protein</fullName>
    </recommendedName>
</protein>
<keyword evidence="2" id="KW-1185">Reference proteome</keyword>
<dbReference type="AlphaFoldDB" id="A0A562SSP7"/>
<accession>A0A562SSP7</accession>
<dbReference type="PROSITE" id="PS51257">
    <property type="entry name" value="PROKAR_LIPOPROTEIN"/>
    <property type="match status" value="1"/>
</dbReference>
<dbReference type="Gene3D" id="2.60.120.560">
    <property type="entry name" value="Exo-inulinase, domain 1"/>
    <property type="match status" value="1"/>
</dbReference>
<sequence length="224" mass="24724">MTQLPERLPALSSGIVLICLTMLFSCSKQDDTSPGQGQTLQEDFDAPSAIWREGDSGNGACFTRNGWLVISYNTGAMGTYHIWADAPLFPAPQSTRSLEIRMRHSAGHPDDTGTLLFSYANPSNYVAFSLGQDGYRVFQVVNGQTVNIVTWTSSPAIHSQLNEENTLQVKLAGDKLQYFINGRKVTEINAGEMMTLDRIGFQLYKASTTTTNTVYEVDYIRASM</sequence>
<dbReference type="EMBL" id="VLLG01000005">
    <property type="protein sequence ID" value="TWI84275.1"/>
    <property type="molecule type" value="Genomic_DNA"/>
</dbReference>
<reference evidence="1 2" key="1">
    <citation type="journal article" date="2013" name="Stand. Genomic Sci.">
        <title>Genomic Encyclopedia of Type Strains, Phase I: The one thousand microbial genomes (KMG-I) project.</title>
        <authorList>
            <person name="Kyrpides N.C."/>
            <person name="Woyke T."/>
            <person name="Eisen J.A."/>
            <person name="Garrity G."/>
            <person name="Lilburn T.G."/>
            <person name="Beck B.J."/>
            <person name="Whitman W.B."/>
            <person name="Hugenholtz P."/>
            <person name="Klenk H.P."/>
        </authorList>
    </citation>
    <scope>NUCLEOTIDE SEQUENCE [LARGE SCALE GENOMIC DNA]</scope>
    <source>
        <strain evidence="1 2">DSM 13484</strain>
    </source>
</reference>
<name>A0A562SSP7_CHIJA</name>
<evidence type="ECO:0000313" key="1">
    <source>
        <dbReference type="EMBL" id="TWI84275.1"/>
    </source>
</evidence>
<evidence type="ECO:0000313" key="2">
    <source>
        <dbReference type="Proteomes" id="UP000316778"/>
    </source>
</evidence>
<dbReference type="Proteomes" id="UP000316778">
    <property type="component" value="Unassembled WGS sequence"/>
</dbReference>
<dbReference type="GO" id="GO:0005975">
    <property type="term" value="P:carbohydrate metabolic process"/>
    <property type="evidence" value="ECO:0007669"/>
    <property type="project" value="UniProtKB-ARBA"/>
</dbReference>
<evidence type="ECO:0008006" key="3">
    <source>
        <dbReference type="Google" id="ProtNLM"/>
    </source>
</evidence>
<organism evidence="1 2">
    <name type="scientific">Chitinophaga japonensis</name>
    <name type="common">Flexibacter japonensis</name>
    <dbReference type="NCBI Taxonomy" id="104662"/>
    <lineage>
        <taxon>Bacteria</taxon>
        <taxon>Pseudomonadati</taxon>
        <taxon>Bacteroidota</taxon>
        <taxon>Chitinophagia</taxon>
        <taxon>Chitinophagales</taxon>
        <taxon>Chitinophagaceae</taxon>
        <taxon>Chitinophaga</taxon>
    </lineage>
</organism>
<proteinExistence type="predicted"/>
<dbReference type="SUPFAM" id="SSF49899">
    <property type="entry name" value="Concanavalin A-like lectins/glucanases"/>
    <property type="match status" value="1"/>
</dbReference>